<dbReference type="InterPro" id="IPR010023">
    <property type="entry name" value="KdsC_fam"/>
</dbReference>
<dbReference type="Gene3D" id="3.40.50.1000">
    <property type="entry name" value="HAD superfamily/HAD-like"/>
    <property type="match status" value="1"/>
</dbReference>
<dbReference type="InterPro" id="IPR023214">
    <property type="entry name" value="HAD_sf"/>
</dbReference>
<evidence type="ECO:0000256" key="2">
    <source>
        <dbReference type="ARBA" id="ARBA00005893"/>
    </source>
</evidence>
<evidence type="ECO:0000256" key="4">
    <source>
        <dbReference type="ARBA" id="ARBA00022723"/>
    </source>
</evidence>
<dbReference type="InterPro" id="IPR036412">
    <property type="entry name" value="HAD-like_sf"/>
</dbReference>
<proteinExistence type="inferred from homology"/>
<dbReference type="GO" id="GO:0008781">
    <property type="term" value="F:N-acylneuraminate cytidylyltransferase activity"/>
    <property type="evidence" value="ECO:0007669"/>
    <property type="project" value="TreeGrafter"/>
</dbReference>
<name>A0A069QHK1_HOYLO</name>
<dbReference type="InterPro" id="IPR050793">
    <property type="entry name" value="CMP-NeuNAc_synthase"/>
</dbReference>
<keyword evidence="4 7" id="KW-0479">Metal-binding</keyword>
<feature type="binding site" evidence="7">
    <location>
        <position position="108"/>
    </location>
    <ligand>
        <name>Mg(2+)</name>
        <dbReference type="ChEBI" id="CHEBI:18420"/>
    </ligand>
</feature>
<dbReference type="PANTHER" id="PTHR21485:SF3">
    <property type="entry name" value="N-ACYLNEURAMINATE CYTIDYLYLTRANSFERASE"/>
    <property type="match status" value="1"/>
</dbReference>
<organism evidence="8 9">
    <name type="scientific">Hoylesella loescheii DSM 19665 = JCM 12249 = ATCC 15930</name>
    <dbReference type="NCBI Taxonomy" id="1122985"/>
    <lineage>
        <taxon>Bacteria</taxon>
        <taxon>Pseudomonadati</taxon>
        <taxon>Bacteroidota</taxon>
        <taxon>Bacteroidia</taxon>
        <taxon>Bacteroidales</taxon>
        <taxon>Prevotellaceae</taxon>
        <taxon>Hoylesella</taxon>
    </lineage>
</organism>
<keyword evidence="6 7" id="KW-0460">Magnesium</keyword>
<dbReference type="PATRIC" id="fig|1122985.7.peg.1752"/>
<gene>
    <name evidence="8" type="ORF">HMPREF1991_01685</name>
</gene>
<dbReference type="Proteomes" id="UP000027442">
    <property type="component" value="Unassembled WGS sequence"/>
</dbReference>
<evidence type="ECO:0000313" key="9">
    <source>
        <dbReference type="Proteomes" id="UP000027442"/>
    </source>
</evidence>
<evidence type="ECO:0000256" key="7">
    <source>
        <dbReference type="PIRSR" id="PIRSR006118-2"/>
    </source>
</evidence>
<sequence>MINYDLQRIRAIVFDVDGVLSASTITLSADGEPLRTVNIKDGYAIQFAQKVGLRICIITGGDTKAVRKRFEGLGVEDIYMKAGVKLLAYEDFKTRYGYADDELMFVGDDIPDYEVMSRCGCACCPADACDDIKSISRYVATCAGGMGCGREVIEQTLRAKGLWMKDAKAFGW</sequence>
<comment type="caution">
    <text evidence="8">The sequence shown here is derived from an EMBL/GenBank/DDBJ whole genome shotgun (WGS) entry which is preliminary data.</text>
</comment>
<protein>
    <submittedName>
        <fullName evidence="8">Putative 3-deoxy-manno-octulosonate-8-phosphatase</fullName>
    </submittedName>
</protein>
<evidence type="ECO:0000256" key="3">
    <source>
        <dbReference type="ARBA" id="ARBA00011881"/>
    </source>
</evidence>
<dbReference type="AlphaFoldDB" id="A0A069QHK1"/>
<evidence type="ECO:0000313" key="8">
    <source>
        <dbReference type="EMBL" id="KDR52255.1"/>
    </source>
</evidence>
<dbReference type="SFLD" id="SFLDG01136">
    <property type="entry name" value="C1.6:_Phosphoserine_Phosphatas"/>
    <property type="match status" value="1"/>
</dbReference>
<dbReference type="GO" id="GO:0016788">
    <property type="term" value="F:hydrolase activity, acting on ester bonds"/>
    <property type="evidence" value="ECO:0007669"/>
    <property type="project" value="InterPro"/>
</dbReference>
<keyword evidence="5" id="KW-0378">Hydrolase</keyword>
<comment type="similarity">
    <text evidence="2">Belongs to the KdsC family.</text>
</comment>
<dbReference type="GO" id="GO:0046872">
    <property type="term" value="F:metal ion binding"/>
    <property type="evidence" value="ECO:0007669"/>
    <property type="project" value="UniProtKB-KW"/>
</dbReference>
<dbReference type="NCBIfam" id="TIGR01670">
    <property type="entry name" value="KdsC-phosphatas"/>
    <property type="match status" value="1"/>
</dbReference>
<dbReference type="SFLD" id="SFLDS00003">
    <property type="entry name" value="Haloacid_Dehalogenase"/>
    <property type="match status" value="1"/>
</dbReference>
<dbReference type="FunFam" id="3.40.50.1000:FF:000029">
    <property type="entry name" value="3-deoxy-D-manno-octulosonate 8-phosphate phosphatase KdsC"/>
    <property type="match status" value="1"/>
</dbReference>
<dbReference type="EMBL" id="JNGW01000070">
    <property type="protein sequence ID" value="KDR52255.1"/>
    <property type="molecule type" value="Genomic_DNA"/>
</dbReference>
<comment type="subunit">
    <text evidence="3">Homotetramer.</text>
</comment>
<evidence type="ECO:0000256" key="1">
    <source>
        <dbReference type="ARBA" id="ARBA00001946"/>
    </source>
</evidence>
<dbReference type="HOGENOM" id="CLU_106694_1_0_10"/>
<evidence type="ECO:0000256" key="5">
    <source>
        <dbReference type="ARBA" id="ARBA00022801"/>
    </source>
</evidence>
<evidence type="ECO:0000256" key="6">
    <source>
        <dbReference type="ARBA" id="ARBA00022842"/>
    </source>
</evidence>
<reference evidence="8 9" key="1">
    <citation type="submission" date="2013-08" db="EMBL/GenBank/DDBJ databases">
        <authorList>
            <person name="Weinstock G."/>
            <person name="Sodergren E."/>
            <person name="Wylie T."/>
            <person name="Fulton L."/>
            <person name="Fulton R."/>
            <person name="Fronick C."/>
            <person name="O'Laughlin M."/>
            <person name="Godfrey J."/>
            <person name="Miner T."/>
            <person name="Herter B."/>
            <person name="Appelbaum E."/>
            <person name="Cordes M."/>
            <person name="Lek S."/>
            <person name="Wollam A."/>
            <person name="Pepin K.H."/>
            <person name="Palsikar V.B."/>
            <person name="Mitreva M."/>
            <person name="Wilson R.K."/>
        </authorList>
    </citation>
    <scope>NUCLEOTIDE SEQUENCE [LARGE SCALE GENOMIC DNA]</scope>
    <source>
        <strain evidence="8 9">ATCC 15930</strain>
    </source>
</reference>
<comment type="cofactor">
    <cofactor evidence="1 7">
        <name>Mg(2+)</name>
        <dbReference type="ChEBI" id="CHEBI:18420"/>
    </cofactor>
</comment>
<dbReference type="Pfam" id="PF08282">
    <property type="entry name" value="Hydrolase_3"/>
    <property type="match status" value="1"/>
</dbReference>
<dbReference type="SUPFAM" id="SSF56784">
    <property type="entry name" value="HAD-like"/>
    <property type="match status" value="1"/>
</dbReference>
<dbReference type="PANTHER" id="PTHR21485">
    <property type="entry name" value="HAD SUPERFAMILY MEMBERS CMAS AND KDSC"/>
    <property type="match status" value="1"/>
</dbReference>
<dbReference type="PIRSF" id="PIRSF006118">
    <property type="entry name" value="KDO8-P_Ptase"/>
    <property type="match status" value="1"/>
</dbReference>
<dbReference type="SFLD" id="SFLDG01138">
    <property type="entry name" value="C1.6.2:_Deoxy-d-mannose-octulo"/>
    <property type="match status" value="1"/>
</dbReference>
<dbReference type="RefSeq" id="WP_018967264.1">
    <property type="nucleotide sequence ID" value="NZ_KB899214.1"/>
</dbReference>
<feature type="binding site" evidence="7">
    <location>
        <position position="17"/>
    </location>
    <ligand>
        <name>substrate</name>
    </ligand>
</feature>
<accession>A0A069QHK1</accession>
<keyword evidence="9" id="KW-1185">Reference proteome</keyword>
<feature type="binding site" evidence="7">
    <location>
        <position position="15"/>
    </location>
    <ligand>
        <name>Mg(2+)</name>
        <dbReference type="ChEBI" id="CHEBI:18420"/>
    </ligand>
</feature>
<dbReference type="eggNOG" id="COG1778">
    <property type="taxonomic scope" value="Bacteria"/>
</dbReference>